<name>A0AAW0D4H5_9AGAR</name>
<dbReference type="AlphaFoldDB" id="A0AAW0D4H5"/>
<feature type="compositionally biased region" description="Low complexity" evidence="2">
    <location>
        <begin position="87"/>
        <end position="102"/>
    </location>
</feature>
<dbReference type="Proteomes" id="UP001383192">
    <property type="component" value="Unassembled WGS sequence"/>
</dbReference>
<evidence type="ECO:0000256" key="3">
    <source>
        <dbReference type="SAM" id="SignalP"/>
    </source>
</evidence>
<dbReference type="InterPro" id="IPR036412">
    <property type="entry name" value="HAD-like_sf"/>
</dbReference>
<feature type="signal peptide" evidence="3">
    <location>
        <begin position="1"/>
        <end position="22"/>
    </location>
</feature>
<keyword evidence="3" id="KW-0732">Signal</keyword>
<comment type="similarity">
    <text evidence="1">In the N-terminal section; belongs to the glycosyltransferase 20 family.</text>
</comment>
<feature type="region of interest" description="Disordered" evidence="2">
    <location>
        <begin position="163"/>
        <end position="251"/>
    </location>
</feature>
<feature type="compositionally biased region" description="Low complexity" evidence="2">
    <location>
        <begin position="163"/>
        <end position="188"/>
    </location>
</feature>
<keyword evidence="5" id="KW-1185">Reference proteome</keyword>
<dbReference type="InterPro" id="IPR003337">
    <property type="entry name" value="Trehalose_PPase"/>
</dbReference>
<dbReference type="PANTHER" id="PTHR10788">
    <property type="entry name" value="TREHALOSE-6-PHOSPHATE SYNTHASE"/>
    <property type="match status" value="1"/>
</dbReference>
<feature type="region of interest" description="Disordered" evidence="2">
    <location>
        <begin position="25"/>
        <end position="102"/>
    </location>
</feature>
<feature type="region of interest" description="Disordered" evidence="2">
    <location>
        <begin position="121"/>
        <end position="141"/>
    </location>
</feature>
<dbReference type="Gene3D" id="3.40.50.2000">
    <property type="entry name" value="Glycogen Phosphorylase B"/>
    <property type="match status" value="2"/>
</dbReference>
<evidence type="ECO:0000256" key="1">
    <source>
        <dbReference type="ARBA" id="ARBA00005409"/>
    </source>
</evidence>
<feature type="region of interest" description="Disordered" evidence="2">
    <location>
        <begin position="602"/>
        <end position="632"/>
    </location>
</feature>
<dbReference type="GO" id="GO:0005946">
    <property type="term" value="C:alpha,alpha-trehalose-phosphate synthase complex (UDP-forming)"/>
    <property type="evidence" value="ECO:0007669"/>
    <property type="project" value="TreeGrafter"/>
</dbReference>
<dbReference type="Pfam" id="PF02358">
    <property type="entry name" value="Trehalose_PPase"/>
    <property type="match status" value="1"/>
</dbReference>
<evidence type="ECO:0000256" key="2">
    <source>
        <dbReference type="SAM" id="MobiDB-lite"/>
    </source>
</evidence>
<feature type="compositionally biased region" description="Polar residues" evidence="2">
    <location>
        <begin position="223"/>
        <end position="232"/>
    </location>
</feature>
<protein>
    <submittedName>
        <fullName evidence="4">Trehalose-6-P synthase/phosphatase complex subunit</fullName>
    </submittedName>
</protein>
<dbReference type="GO" id="GO:0003825">
    <property type="term" value="F:alpha,alpha-trehalose-phosphate synthase (UDP-forming) activity"/>
    <property type="evidence" value="ECO:0007669"/>
    <property type="project" value="TreeGrafter"/>
</dbReference>
<dbReference type="SUPFAM" id="SSF53756">
    <property type="entry name" value="UDP-Glycosyltransferase/glycogen phosphorylase"/>
    <property type="match status" value="1"/>
</dbReference>
<dbReference type="EMBL" id="JAYKXP010000022">
    <property type="protein sequence ID" value="KAK7046052.1"/>
    <property type="molecule type" value="Genomic_DNA"/>
</dbReference>
<dbReference type="Pfam" id="PF00982">
    <property type="entry name" value="Glyco_transf_20"/>
    <property type="match status" value="1"/>
</dbReference>
<dbReference type="CDD" id="cd03788">
    <property type="entry name" value="GT20_TPS"/>
    <property type="match status" value="1"/>
</dbReference>
<dbReference type="InterPro" id="IPR001830">
    <property type="entry name" value="Glyco_trans_20"/>
</dbReference>
<dbReference type="GO" id="GO:0005829">
    <property type="term" value="C:cytosol"/>
    <property type="evidence" value="ECO:0007669"/>
    <property type="project" value="TreeGrafter"/>
</dbReference>
<dbReference type="Gene3D" id="3.40.50.1000">
    <property type="entry name" value="HAD superfamily/HAD-like"/>
    <property type="match status" value="1"/>
</dbReference>
<proteinExistence type="inferred from homology"/>
<reference evidence="4 5" key="1">
    <citation type="submission" date="2024-01" db="EMBL/GenBank/DDBJ databases">
        <title>A draft genome for a cacao thread blight-causing isolate of Paramarasmius palmivorus.</title>
        <authorList>
            <person name="Baruah I.K."/>
            <person name="Bukari Y."/>
            <person name="Amoako-Attah I."/>
            <person name="Meinhardt L.W."/>
            <person name="Bailey B.A."/>
            <person name="Cohen S.P."/>
        </authorList>
    </citation>
    <scope>NUCLEOTIDE SEQUENCE [LARGE SCALE GENOMIC DNA]</scope>
    <source>
        <strain evidence="4 5">GH-12</strain>
    </source>
</reference>
<feature type="compositionally biased region" description="Low complexity" evidence="2">
    <location>
        <begin position="602"/>
        <end position="630"/>
    </location>
</feature>
<dbReference type="SUPFAM" id="SSF56784">
    <property type="entry name" value="HAD-like"/>
    <property type="match status" value="1"/>
</dbReference>
<feature type="chain" id="PRO_5043497214" evidence="3">
    <location>
        <begin position="23"/>
        <end position="1169"/>
    </location>
</feature>
<feature type="compositionally biased region" description="Basic residues" evidence="2">
    <location>
        <begin position="193"/>
        <end position="216"/>
    </location>
</feature>
<sequence length="1169" mass="127005">MTTTSQRVIIASLFLPQTVILGSPDDYDFESQYHSSPSPEPLAEVEAEKKKNLCDQVSMKLQSHSENPSGSGSSGSSGSIPPPSIPTTPLANTTPATSLLTPAVPANKTLSIVEDLRDRASTVTSSAGTPRPGVSRSITGGLSGMNAGAMAGFMSTTPATTKTAKFKSDSAPASTSSTTTTSRAPNASEAHMHRSYSRRLSRSRPPRNRTRTRSASKHPLPESHSSPNSGPQTPREEEEEEEPFYIEPNSHCNGGLKNAFDSVGPSLDRVWVGTLGTKTDEFSEGLKRNVEVKLREEENPGEVVWVKDDDFEGCYDEFCHQVLWPALHYAIPDAPRTKLFYESASYSQYVAVNRAFATKIKEIWRPGDVVWVNDYHLMLLPLMLRSTLPLSLQNTSNTPQAKIGFFLHISFPSSEIFRCLSVRSHLLRGMLGADLVGFQTANYARHFRQTCSRILGGGVETLPGGIQLGVDYEGVEDEGIDGAGRRDGATKGIEGAAAGAGETVGGQDQGRGVGGGKGRFVDVGVFPMGIDVQQLKSRAEEKEVSDWVTLLRQRYRGMKLIVGRDKLDEIQGVRQKMLAFERFLEKDGDWVGKVVLIQIALPSSPSSSSSPSTSSSLSTTTPSTTSSATSHTHAIEEEILTTVSHINSRFSTLTYQPVVFLHTQDVSFSQYLALLKVADVFLISSLREGMALRGHEFVVMQEGKGAGGGSLGTIDEEEGMGGGREGVLVLSEFTGSYTYSSGFRSCLPINPWDIPKTSDEIRVAIEMSREEAAKRWQDLNTAVHKQTAQTFVKGFLTRCLRSGGSSAFYKSSSNHTFATLSTFASQNKEKRTYKRIFVDWEGGLLPVPSSTGEIREVDRALETLKQLHEKGVEVYVVSGLPRSTLEAAVPAYVGVVAENGCFLRRADSNGEWEKLLPADEETTKKWKSACAEILNYFTERTPSSYIVQPPSSPSNARFEASVEWRFDGSDGWARRQAAEAQNHIFDSLGERYALRIIPSTNSFLVLPSNVSRAGAVAKVLSQASVQPLEGERENALVLSKSEKMLRRLAGNGVAGVGVEVVITGDGEEGECRIEEGEEKEISARNFLTLDTHVCGKPQVAVPQWDQVPKLLPLLRSSCYVPHTPALRIGPATQNQSGAVNVGLILDTGTVGGGERQISKMTRAQRNAQT</sequence>
<dbReference type="PANTHER" id="PTHR10788:SF15">
    <property type="entry name" value="TREHALOSE SYNTHASE COMPLEX REGULATORY SUBUNIT TPS3-RELATED"/>
    <property type="match status" value="1"/>
</dbReference>
<dbReference type="GO" id="GO:0005992">
    <property type="term" value="P:trehalose biosynthetic process"/>
    <property type="evidence" value="ECO:0007669"/>
    <property type="project" value="InterPro"/>
</dbReference>
<dbReference type="GO" id="GO:0004805">
    <property type="term" value="F:trehalose-phosphatase activity"/>
    <property type="evidence" value="ECO:0007669"/>
    <property type="project" value="TreeGrafter"/>
</dbReference>
<evidence type="ECO:0000313" key="5">
    <source>
        <dbReference type="Proteomes" id="UP001383192"/>
    </source>
</evidence>
<comment type="caution">
    <text evidence="4">The sequence shown here is derived from an EMBL/GenBank/DDBJ whole genome shotgun (WGS) entry which is preliminary data.</text>
</comment>
<dbReference type="InterPro" id="IPR023214">
    <property type="entry name" value="HAD_sf"/>
</dbReference>
<accession>A0AAW0D4H5</accession>
<evidence type="ECO:0000313" key="4">
    <source>
        <dbReference type="EMBL" id="KAK7046052.1"/>
    </source>
</evidence>
<feature type="compositionally biased region" description="Low complexity" evidence="2">
    <location>
        <begin position="68"/>
        <end position="79"/>
    </location>
</feature>
<gene>
    <name evidence="4" type="primary">TPS3_1</name>
    <name evidence="4" type="ORF">VNI00_007047</name>
</gene>
<organism evidence="4 5">
    <name type="scientific">Paramarasmius palmivorus</name>
    <dbReference type="NCBI Taxonomy" id="297713"/>
    <lineage>
        <taxon>Eukaryota</taxon>
        <taxon>Fungi</taxon>
        <taxon>Dikarya</taxon>
        <taxon>Basidiomycota</taxon>
        <taxon>Agaricomycotina</taxon>
        <taxon>Agaricomycetes</taxon>
        <taxon>Agaricomycetidae</taxon>
        <taxon>Agaricales</taxon>
        <taxon>Marasmiineae</taxon>
        <taxon>Marasmiaceae</taxon>
        <taxon>Paramarasmius</taxon>
    </lineage>
</organism>